<comment type="caution">
    <text evidence="1">The sequence shown here is derived from an EMBL/GenBank/DDBJ whole genome shotgun (WGS) entry which is preliminary data.</text>
</comment>
<sequence>MGALHFGGDPRQSSLERASQLLTALITGHRQRPHRPILSVAPDCARRRRHESAYSAVTGSALKREELSGRRAAARWRIRRNSLRHADLGTRNRYPPTFFRPRRRDQRALPVSHSDALLTPRPVPGWF</sequence>
<accession>A0ABP7AZ67</accession>
<name>A0ABP7AZ67_9ACTN</name>
<dbReference type="Proteomes" id="UP001501490">
    <property type="component" value="Unassembled WGS sequence"/>
</dbReference>
<gene>
    <name evidence="1" type="ORF">GCM10022236_52900</name>
</gene>
<dbReference type="EMBL" id="BAABAB010000056">
    <property type="protein sequence ID" value="GAA3643652.1"/>
    <property type="molecule type" value="Genomic_DNA"/>
</dbReference>
<evidence type="ECO:0000313" key="1">
    <source>
        <dbReference type="EMBL" id="GAA3643652.1"/>
    </source>
</evidence>
<evidence type="ECO:0000313" key="2">
    <source>
        <dbReference type="Proteomes" id="UP001501490"/>
    </source>
</evidence>
<proteinExistence type="predicted"/>
<organism evidence="1 2">
    <name type="scientific">Microlunatus ginsengisoli</name>
    <dbReference type="NCBI Taxonomy" id="363863"/>
    <lineage>
        <taxon>Bacteria</taxon>
        <taxon>Bacillati</taxon>
        <taxon>Actinomycetota</taxon>
        <taxon>Actinomycetes</taxon>
        <taxon>Propionibacteriales</taxon>
        <taxon>Propionibacteriaceae</taxon>
        <taxon>Microlunatus</taxon>
    </lineage>
</organism>
<keyword evidence="2" id="KW-1185">Reference proteome</keyword>
<reference evidence="2" key="1">
    <citation type="journal article" date="2019" name="Int. J. Syst. Evol. Microbiol.">
        <title>The Global Catalogue of Microorganisms (GCM) 10K type strain sequencing project: providing services to taxonomists for standard genome sequencing and annotation.</title>
        <authorList>
            <consortium name="The Broad Institute Genomics Platform"/>
            <consortium name="The Broad Institute Genome Sequencing Center for Infectious Disease"/>
            <person name="Wu L."/>
            <person name="Ma J."/>
        </authorList>
    </citation>
    <scope>NUCLEOTIDE SEQUENCE [LARGE SCALE GENOMIC DNA]</scope>
    <source>
        <strain evidence="2">JCM 16929</strain>
    </source>
</reference>
<protein>
    <submittedName>
        <fullName evidence="1">Uncharacterized protein</fullName>
    </submittedName>
</protein>